<proteinExistence type="inferred from homology"/>
<feature type="chain" id="PRO_5024452048" evidence="4">
    <location>
        <begin position="18"/>
        <end position="278"/>
    </location>
</feature>
<evidence type="ECO:0000313" key="6">
    <source>
        <dbReference type="EMBL" id="GES09888.1"/>
    </source>
</evidence>
<dbReference type="Gene3D" id="3.40.190.10">
    <property type="entry name" value="Periplasmic binding protein-like II"/>
    <property type="match status" value="2"/>
</dbReference>
<dbReference type="Pfam" id="PF00497">
    <property type="entry name" value="SBP_bac_3"/>
    <property type="match status" value="1"/>
</dbReference>
<organism evidence="6 7">
    <name type="scientific">Acrocarpospora macrocephala</name>
    <dbReference type="NCBI Taxonomy" id="150177"/>
    <lineage>
        <taxon>Bacteria</taxon>
        <taxon>Bacillati</taxon>
        <taxon>Actinomycetota</taxon>
        <taxon>Actinomycetes</taxon>
        <taxon>Streptosporangiales</taxon>
        <taxon>Streptosporangiaceae</taxon>
        <taxon>Acrocarpospora</taxon>
    </lineage>
</organism>
<dbReference type="AlphaFoldDB" id="A0A5M3WUT0"/>
<evidence type="ECO:0000259" key="5">
    <source>
        <dbReference type="SMART" id="SM00062"/>
    </source>
</evidence>
<dbReference type="PANTHER" id="PTHR30085:SF6">
    <property type="entry name" value="ABC TRANSPORTER GLUTAMINE-BINDING PROTEIN GLNH"/>
    <property type="match status" value="1"/>
</dbReference>
<dbReference type="InterPro" id="IPR001638">
    <property type="entry name" value="Solute-binding_3/MltF_N"/>
</dbReference>
<accession>A0A5M3WUT0</accession>
<keyword evidence="3 4" id="KW-0732">Signal</keyword>
<keyword evidence="2" id="KW-0813">Transport</keyword>
<dbReference type="OrthoDB" id="9807888at2"/>
<dbReference type="PROSITE" id="PS51257">
    <property type="entry name" value="PROKAR_LIPOPROTEIN"/>
    <property type="match status" value="1"/>
</dbReference>
<dbReference type="RefSeq" id="WP_155355397.1">
    <property type="nucleotide sequence ID" value="NZ_BAAAHL010000027.1"/>
</dbReference>
<gene>
    <name evidence="6" type="ORF">Amac_034840</name>
</gene>
<feature type="signal peptide" evidence="4">
    <location>
        <begin position="1"/>
        <end position="17"/>
    </location>
</feature>
<comment type="caution">
    <text evidence="6">The sequence shown here is derived from an EMBL/GenBank/DDBJ whole genome shotgun (WGS) entry which is preliminary data.</text>
</comment>
<evidence type="ECO:0000256" key="2">
    <source>
        <dbReference type="ARBA" id="ARBA00022448"/>
    </source>
</evidence>
<evidence type="ECO:0000256" key="1">
    <source>
        <dbReference type="ARBA" id="ARBA00010333"/>
    </source>
</evidence>
<dbReference type="Proteomes" id="UP000331127">
    <property type="component" value="Unassembled WGS sequence"/>
</dbReference>
<dbReference type="EMBL" id="BLAE01000018">
    <property type="protein sequence ID" value="GES09888.1"/>
    <property type="molecule type" value="Genomic_DNA"/>
</dbReference>
<sequence length="278" mass="30114">MTLLRLIAALTVLTACGATTPETKPTEQPSHTLVGKTTLTIAVKIGPGLMEYVKDDPSSRSGFDADVANYVARQLGATKIAWKDVLTKDREEVLQNGSADLVVATYTMNENRRDIVSFAGPYLIVGQDILIRTADIGKITGLDSLKNRQTCASQGSTSAQRLVQHFGAAWDTPDHLVRENSTIVCRDGLLAGRYDAVSTDNSILVGYAAQHPEQLHLVGQPFTSEEIGIGLANRHAADVPKINEILREMIRSGEGAKSIRKHFGPLADSFLKNVPKPR</sequence>
<dbReference type="PANTHER" id="PTHR30085">
    <property type="entry name" value="AMINO ACID ABC TRANSPORTER PERMEASE"/>
    <property type="match status" value="1"/>
</dbReference>
<dbReference type="SUPFAM" id="SSF53850">
    <property type="entry name" value="Periplasmic binding protein-like II"/>
    <property type="match status" value="1"/>
</dbReference>
<reference evidence="6 7" key="1">
    <citation type="submission" date="2019-10" db="EMBL/GenBank/DDBJ databases">
        <title>Whole genome shotgun sequence of Acrocarpospora macrocephala NBRC 16266.</title>
        <authorList>
            <person name="Ichikawa N."/>
            <person name="Kimura A."/>
            <person name="Kitahashi Y."/>
            <person name="Komaki H."/>
            <person name="Oguchi A."/>
        </authorList>
    </citation>
    <scope>NUCLEOTIDE SEQUENCE [LARGE SCALE GENOMIC DNA]</scope>
    <source>
        <strain evidence="6 7">NBRC 16266</strain>
    </source>
</reference>
<evidence type="ECO:0000256" key="3">
    <source>
        <dbReference type="ARBA" id="ARBA00022729"/>
    </source>
</evidence>
<name>A0A5M3WUT0_9ACTN</name>
<protein>
    <submittedName>
        <fullName evidence="6">ABC transporter substrate-binding protein</fullName>
    </submittedName>
</protein>
<dbReference type="InterPro" id="IPR051455">
    <property type="entry name" value="Bact_solute-bind_prot3"/>
</dbReference>
<dbReference type="SMART" id="SM00062">
    <property type="entry name" value="PBPb"/>
    <property type="match status" value="1"/>
</dbReference>
<keyword evidence="7" id="KW-1185">Reference proteome</keyword>
<dbReference type="GO" id="GO:0005576">
    <property type="term" value="C:extracellular region"/>
    <property type="evidence" value="ECO:0007669"/>
    <property type="project" value="TreeGrafter"/>
</dbReference>
<feature type="domain" description="Solute-binding protein family 3/N-terminal" evidence="5">
    <location>
        <begin position="38"/>
        <end position="266"/>
    </location>
</feature>
<dbReference type="GO" id="GO:0030288">
    <property type="term" value="C:outer membrane-bounded periplasmic space"/>
    <property type="evidence" value="ECO:0007669"/>
    <property type="project" value="TreeGrafter"/>
</dbReference>
<evidence type="ECO:0000313" key="7">
    <source>
        <dbReference type="Proteomes" id="UP000331127"/>
    </source>
</evidence>
<dbReference type="GO" id="GO:0006865">
    <property type="term" value="P:amino acid transport"/>
    <property type="evidence" value="ECO:0007669"/>
    <property type="project" value="TreeGrafter"/>
</dbReference>
<comment type="similarity">
    <text evidence="1">Belongs to the bacterial solute-binding protein 3 family.</text>
</comment>
<evidence type="ECO:0000256" key="4">
    <source>
        <dbReference type="SAM" id="SignalP"/>
    </source>
</evidence>